<protein>
    <submittedName>
        <fullName evidence="2">DUF4825 domain-containing protein</fullName>
    </submittedName>
</protein>
<reference evidence="2" key="1">
    <citation type="submission" date="2022-01" db="EMBL/GenBank/DDBJ databases">
        <title>Paenibacillus spongiae sp. nov., isolated from marine sponge.</title>
        <authorList>
            <person name="Li Z."/>
            <person name="Zhang M."/>
        </authorList>
    </citation>
    <scope>NUCLEOTIDE SEQUENCE</scope>
    <source>
        <strain evidence="2">PHS-Z3</strain>
    </source>
</reference>
<dbReference type="EMBL" id="CP091430">
    <property type="protein sequence ID" value="UVI30136.1"/>
    <property type="molecule type" value="Genomic_DNA"/>
</dbReference>
<dbReference type="InterPro" id="IPR032250">
    <property type="entry name" value="DUF4825"/>
</dbReference>
<name>A0ABY5S898_9BACL</name>
<dbReference type="Pfam" id="PF16107">
    <property type="entry name" value="DUF4825"/>
    <property type="match status" value="1"/>
</dbReference>
<dbReference type="RefSeq" id="WP_258386206.1">
    <property type="nucleotide sequence ID" value="NZ_CP091430.1"/>
</dbReference>
<evidence type="ECO:0000313" key="3">
    <source>
        <dbReference type="Proteomes" id="UP001057877"/>
    </source>
</evidence>
<sequence length="190" mass="21324">MKSRNIAIIALLAVGMILAGYVHGVAIPKMEQEERDFIASQQNPLTHDIEHVMPYKNKYMGNAGNLGNLFHNLPLNSASFTFQLYPDELTAEIHYQTMNAGISEAFRTQAFIYNATAAFALIDNLEVIRFYAEEAVYTVARSHVEQWYGAPPAALLPKEVWEKEVQLKLNDKAYVSDCAKTLLQRDTIAG</sequence>
<keyword evidence="3" id="KW-1185">Reference proteome</keyword>
<evidence type="ECO:0000313" key="2">
    <source>
        <dbReference type="EMBL" id="UVI30136.1"/>
    </source>
</evidence>
<gene>
    <name evidence="2" type="ORF">L1F29_33005</name>
</gene>
<organism evidence="2 3">
    <name type="scientific">Paenibacillus spongiae</name>
    <dbReference type="NCBI Taxonomy" id="2909671"/>
    <lineage>
        <taxon>Bacteria</taxon>
        <taxon>Bacillati</taxon>
        <taxon>Bacillota</taxon>
        <taxon>Bacilli</taxon>
        <taxon>Bacillales</taxon>
        <taxon>Paenibacillaceae</taxon>
        <taxon>Paenibacillus</taxon>
    </lineage>
</organism>
<evidence type="ECO:0000259" key="1">
    <source>
        <dbReference type="Pfam" id="PF16107"/>
    </source>
</evidence>
<dbReference type="Proteomes" id="UP001057877">
    <property type="component" value="Chromosome"/>
</dbReference>
<accession>A0ABY5S898</accession>
<proteinExistence type="predicted"/>
<feature type="domain" description="DUF4825" evidence="1">
    <location>
        <begin position="53"/>
        <end position="134"/>
    </location>
</feature>